<keyword evidence="1" id="KW-0675">Receptor</keyword>
<dbReference type="GO" id="GO:0016301">
    <property type="term" value="F:kinase activity"/>
    <property type="evidence" value="ECO:0007669"/>
    <property type="project" value="UniProtKB-KW"/>
</dbReference>
<gene>
    <name evidence="1" type="ORF">EPI10_021774</name>
</gene>
<reference evidence="2" key="1">
    <citation type="journal article" date="2019" name="Plant Biotechnol. J.">
        <title>Genome sequencing of the Australian wild diploid species Gossypium australe highlights disease resistance and delayed gland morphogenesis.</title>
        <authorList>
            <person name="Cai Y."/>
            <person name="Cai X."/>
            <person name="Wang Q."/>
            <person name="Wang P."/>
            <person name="Zhang Y."/>
            <person name="Cai C."/>
            <person name="Xu Y."/>
            <person name="Wang K."/>
            <person name="Zhou Z."/>
            <person name="Wang C."/>
            <person name="Geng S."/>
            <person name="Li B."/>
            <person name="Dong Q."/>
            <person name="Hou Y."/>
            <person name="Wang H."/>
            <person name="Ai P."/>
            <person name="Liu Z."/>
            <person name="Yi F."/>
            <person name="Sun M."/>
            <person name="An G."/>
            <person name="Cheng J."/>
            <person name="Zhang Y."/>
            <person name="Shi Q."/>
            <person name="Xie Y."/>
            <person name="Shi X."/>
            <person name="Chang Y."/>
            <person name="Huang F."/>
            <person name="Chen Y."/>
            <person name="Hong S."/>
            <person name="Mi L."/>
            <person name="Sun Q."/>
            <person name="Zhang L."/>
            <person name="Zhou B."/>
            <person name="Peng R."/>
            <person name="Zhang X."/>
            <person name="Liu F."/>
        </authorList>
    </citation>
    <scope>NUCLEOTIDE SEQUENCE [LARGE SCALE GENOMIC DNA]</scope>
    <source>
        <strain evidence="2">cv. PA1801</strain>
    </source>
</reference>
<keyword evidence="1" id="KW-0418">Kinase</keyword>
<name>A0A5B6WJR1_9ROSI</name>
<proteinExistence type="predicted"/>
<evidence type="ECO:0000313" key="1">
    <source>
        <dbReference type="EMBL" id="KAA3481406.1"/>
    </source>
</evidence>
<organism evidence="1 2">
    <name type="scientific">Gossypium australe</name>
    <dbReference type="NCBI Taxonomy" id="47621"/>
    <lineage>
        <taxon>Eukaryota</taxon>
        <taxon>Viridiplantae</taxon>
        <taxon>Streptophyta</taxon>
        <taxon>Embryophyta</taxon>
        <taxon>Tracheophyta</taxon>
        <taxon>Spermatophyta</taxon>
        <taxon>Magnoliopsida</taxon>
        <taxon>eudicotyledons</taxon>
        <taxon>Gunneridae</taxon>
        <taxon>Pentapetalae</taxon>
        <taxon>rosids</taxon>
        <taxon>malvids</taxon>
        <taxon>Malvales</taxon>
        <taxon>Malvaceae</taxon>
        <taxon>Malvoideae</taxon>
        <taxon>Gossypium</taxon>
    </lineage>
</organism>
<dbReference type="EMBL" id="SMMG02000003">
    <property type="protein sequence ID" value="KAA3481406.1"/>
    <property type="molecule type" value="Genomic_DNA"/>
</dbReference>
<dbReference type="AlphaFoldDB" id="A0A5B6WJR1"/>
<sequence>MERHPEQLFSYLSTSASASVSNDQQVLLKDMINRRLSPPVSQSAEDLVSTIYEDSNRMLEW</sequence>
<keyword evidence="2" id="KW-1185">Reference proteome</keyword>
<protein>
    <submittedName>
        <fullName evidence="1">Putative LRR receptor-like serine/threonine-protein kinase</fullName>
    </submittedName>
</protein>
<comment type="caution">
    <text evidence="1">The sequence shown here is derived from an EMBL/GenBank/DDBJ whole genome shotgun (WGS) entry which is preliminary data.</text>
</comment>
<accession>A0A5B6WJR1</accession>
<evidence type="ECO:0000313" key="2">
    <source>
        <dbReference type="Proteomes" id="UP000325315"/>
    </source>
</evidence>
<dbReference type="Proteomes" id="UP000325315">
    <property type="component" value="Unassembled WGS sequence"/>
</dbReference>
<keyword evidence="1" id="KW-0808">Transferase</keyword>